<evidence type="ECO:0000256" key="1">
    <source>
        <dbReference type="SAM" id="Coils"/>
    </source>
</evidence>
<gene>
    <name evidence="3" type="ORF">VaNZ11_009093</name>
</gene>
<evidence type="ECO:0008006" key="5">
    <source>
        <dbReference type="Google" id="ProtNLM"/>
    </source>
</evidence>
<organism evidence="3 4">
    <name type="scientific">Volvox africanus</name>
    <dbReference type="NCBI Taxonomy" id="51714"/>
    <lineage>
        <taxon>Eukaryota</taxon>
        <taxon>Viridiplantae</taxon>
        <taxon>Chlorophyta</taxon>
        <taxon>core chlorophytes</taxon>
        <taxon>Chlorophyceae</taxon>
        <taxon>CS clade</taxon>
        <taxon>Chlamydomonadales</taxon>
        <taxon>Volvocaceae</taxon>
        <taxon>Volvox</taxon>
    </lineage>
</organism>
<dbReference type="EMBL" id="BSDZ01000024">
    <property type="protein sequence ID" value="GLI65535.1"/>
    <property type="molecule type" value="Genomic_DNA"/>
</dbReference>
<reference evidence="3 4" key="1">
    <citation type="journal article" date="2023" name="IScience">
        <title>Expanded male sex-determining region conserved during the evolution of homothallism in the green alga Volvox.</title>
        <authorList>
            <person name="Yamamoto K."/>
            <person name="Matsuzaki R."/>
            <person name="Mahakham W."/>
            <person name="Heman W."/>
            <person name="Sekimoto H."/>
            <person name="Kawachi M."/>
            <person name="Minakuchi Y."/>
            <person name="Toyoda A."/>
            <person name="Nozaki H."/>
        </authorList>
    </citation>
    <scope>NUCLEOTIDE SEQUENCE [LARGE SCALE GENOMIC DNA]</scope>
    <source>
        <strain evidence="3 4">NIES-4468</strain>
    </source>
</reference>
<feature type="coiled-coil region" evidence="1">
    <location>
        <begin position="344"/>
        <end position="410"/>
    </location>
</feature>
<evidence type="ECO:0000313" key="4">
    <source>
        <dbReference type="Proteomes" id="UP001165090"/>
    </source>
</evidence>
<keyword evidence="1" id="KW-0175">Coiled coil</keyword>
<feature type="compositionally biased region" description="Gly residues" evidence="2">
    <location>
        <begin position="680"/>
        <end position="689"/>
    </location>
</feature>
<accession>A0ABQ5S6I9</accession>
<name>A0ABQ5S6I9_9CHLO</name>
<comment type="caution">
    <text evidence="3">The sequence shown here is derived from an EMBL/GenBank/DDBJ whole genome shotgun (WGS) entry which is preliminary data.</text>
</comment>
<evidence type="ECO:0000313" key="3">
    <source>
        <dbReference type="EMBL" id="GLI65535.1"/>
    </source>
</evidence>
<proteinExistence type="predicted"/>
<feature type="region of interest" description="Disordered" evidence="2">
    <location>
        <begin position="280"/>
        <end position="335"/>
    </location>
</feature>
<sequence length="727" mass="74962">MPAPTNMGTNSGVEVRIGWDESEQKEFMKAIRQPLMVQTPLQLVIENLFQRLQAQANFIHQMKDKMERIAVKDVTADELLHRIKLLEAQQGDAAGPKLNPFNQQEILNRLEVLEKKLADAGLDKGSTNQRDRPTSRGDDADLDVRLTRLEKRLTGVYNLNGKLVAIEQIASGLGVAIPDLEYPTGGGPPPSNAAVHAGSIIAPSSVPPVQAWRSPIAPGGAATQPQHLHGHHSLPQPGPVEWARPRAPEGAAADADDAMAPAGAKILGVRSVSPGPNGVPLTDYMLSGASPHSAPQTRGSSPNLSPRLLGTPTSPRLIGSPSSAGAAHGGLGSAGGGAVSAQKVVQLAQEVTALRSDNEALKQTLDSLVHQVSGLRAGLGSNAVESLSRLQQAEEGVSALRAQVADLVAARRDAAARTGSEVTFADFSLLRSQVEGTIAEAKAQAAAAAGLAERELPVLTARVDELAEALKKKGEPRDIDALFHERINALEATMGEMKTELLGSIEAAMESAVKVDDLQALEEVLEAKAPAEALRLLQQQTHALGQAVAGIGDAISLRPDLGEAMRGGGGVGSAVGPLATKMRCLTCDQPIKNLPALGSLSAGGAAAVAAKGSFLPRLESMPAKEGLPGGPGLSIADLRTSKEERLAGLQVSSAGPVRGAGGGIKPADFDEYATGMGGLGTLNGSGSGQREGSPGRAVERSRAVRVPVGGGLGKPGGPPSAGKPVFL</sequence>
<feature type="region of interest" description="Disordered" evidence="2">
    <location>
        <begin position="680"/>
        <end position="727"/>
    </location>
</feature>
<keyword evidence="4" id="KW-1185">Reference proteome</keyword>
<protein>
    <recommendedName>
        <fullName evidence="5">Glutamine-rich protein 2</fullName>
    </recommendedName>
</protein>
<feature type="region of interest" description="Disordered" evidence="2">
    <location>
        <begin position="211"/>
        <end position="255"/>
    </location>
</feature>
<dbReference type="Proteomes" id="UP001165090">
    <property type="component" value="Unassembled WGS sequence"/>
</dbReference>
<evidence type="ECO:0000256" key="2">
    <source>
        <dbReference type="SAM" id="MobiDB-lite"/>
    </source>
</evidence>
<feature type="compositionally biased region" description="Polar residues" evidence="2">
    <location>
        <begin position="293"/>
        <end position="304"/>
    </location>
</feature>